<protein>
    <submittedName>
        <fullName evidence="12">TonB-dependent receptor</fullName>
    </submittedName>
</protein>
<dbReference type="Gene3D" id="2.170.130.10">
    <property type="entry name" value="TonB-dependent receptor, plug domain"/>
    <property type="match status" value="1"/>
</dbReference>
<dbReference type="InterPro" id="IPR023996">
    <property type="entry name" value="TonB-dep_OMP_SusC/RagA"/>
</dbReference>
<evidence type="ECO:0000256" key="9">
    <source>
        <dbReference type="RuleBase" id="RU003357"/>
    </source>
</evidence>
<dbReference type="SUPFAM" id="SSF49464">
    <property type="entry name" value="Carboxypeptidase regulatory domain-like"/>
    <property type="match status" value="1"/>
</dbReference>
<evidence type="ECO:0000259" key="10">
    <source>
        <dbReference type="Pfam" id="PF00593"/>
    </source>
</evidence>
<dbReference type="SUPFAM" id="SSF56935">
    <property type="entry name" value="Porins"/>
    <property type="match status" value="1"/>
</dbReference>
<evidence type="ECO:0000256" key="3">
    <source>
        <dbReference type="ARBA" id="ARBA00022452"/>
    </source>
</evidence>
<comment type="subcellular location">
    <subcellularLocation>
        <location evidence="1 8">Cell outer membrane</location>
        <topology evidence="1 8">Multi-pass membrane protein</topology>
    </subcellularLocation>
</comment>
<reference evidence="12 13" key="1">
    <citation type="submission" date="2018-09" db="EMBL/GenBank/DDBJ databases">
        <title>Genome sequencing of strain 6GH32-13.</title>
        <authorList>
            <person name="Weon H.-Y."/>
            <person name="Heo J."/>
            <person name="Kwon S.-W."/>
        </authorList>
    </citation>
    <scope>NUCLEOTIDE SEQUENCE [LARGE SCALE GENOMIC DNA]</scope>
    <source>
        <strain evidence="12 13">5GH32-13</strain>
    </source>
</reference>
<dbReference type="InterPro" id="IPR023997">
    <property type="entry name" value="TonB-dep_OMP_SusC/RagA_CS"/>
</dbReference>
<dbReference type="InterPro" id="IPR012910">
    <property type="entry name" value="Plug_dom"/>
</dbReference>
<evidence type="ECO:0000259" key="11">
    <source>
        <dbReference type="Pfam" id="PF07715"/>
    </source>
</evidence>
<evidence type="ECO:0000256" key="4">
    <source>
        <dbReference type="ARBA" id="ARBA00022692"/>
    </source>
</evidence>
<dbReference type="Pfam" id="PF07715">
    <property type="entry name" value="Plug"/>
    <property type="match status" value="1"/>
</dbReference>
<dbReference type="NCBIfam" id="TIGR04056">
    <property type="entry name" value="OMP_RagA_SusC"/>
    <property type="match status" value="1"/>
</dbReference>
<gene>
    <name evidence="12" type="ORF">D3H65_12715</name>
</gene>
<evidence type="ECO:0000313" key="12">
    <source>
        <dbReference type="EMBL" id="AXY78621.1"/>
    </source>
</evidence>
<dbReference type="InterPro" id="IPR008969">
    <property type="entry name" value="CarboxyPept-like_regulatory"/>
</dbReference>
<keyword evidence="7 8" id="KW-0998">Cell outer membrane</keyword>
<accession>A0A3B7N9X9</accession>
<keyword evidence="4 8" id="KW-0812">Transmembrane</keyword>
<evidence type="ECO:0000256" key="1">
    <source>
        <dbReference type="ARBA" id="ARBA00004571"/>
    </source>
</evidence>
<dbReference type="KEGG" id="pseg:D3H65_12715"/>
<dbReference type="InterPro" id="IPR039426">
    <property type="entry name" value="TonB-dep_rcpt-like"/>
</dbReference>
<dbReference type="GO" id="GO:0009279">
    <property type="term" value="C:cell outer membrane"/>
    <property type="evidence" value="ECO:0007669"/>
    <property type="project" value="UniProtKB-SubCell"/>
</dbReference>
<comment type="similarity">
    <text evidence="8 9">Belongs to the TonB-dependent receptor family.</text>
</comment>
<evidence type="ECO:0000256" key="7">
    <source>
        <dbReference type="ARBA" id="ARBA00023237"/>
    </source>
</evidence>
<evidence type="ECO:0000313" key="13">
    <source>
        <dbReference type="Proteomes" id="UP000263900"/>
    </source>
</evidence>
<feature type="domain" description="TonB-dependent receptor-like beta-barrel" evidence="10">
    <location>
        <begin position="424"/>
        <end position="876"/>
    </location>
</feature>
<keyword evidence="6 8" id="KW-0472">Membrane</keyword>
<dbReference type="Pfam" id="PF13715">
    <property type="entry name" value="CarbopepD_reg_2"/>
    <property type="match status" value="1"/>
</dbReference>
<evidence type="ECO:0000256" key="2">
    <source>
        <dbReference type="ARBA" id="ARBA00022448"/>
    </source>
</evidence>
<dbReference type="Proteomes" id="UP000263900">
    <property type="component" value="Chromosome"/>
</dbReference>
<evidence type="ECO:0000256" key="6">
    <source>
        <dbReference type="ARBA" id="ARBA00023136"/>
    </source>
</evidence>
<keyword evidence="5 9" id="KW-0798">TonB box</keyword>
<dbReference type="InterPro" id="IPR037066">
    <property type="entry name" value="Plug_dom_sf"/>
</dbReference>
<proteinExistence type="inferred from homology"/>
<evidence type="ECO:0000256" key="8">
    <source>
        <dbReference type="PROSITE-ProRule" id="PRU01360"/>
    </source>
</evidence>
<dbReference type="Pfam" id="PF00593">
    <property type="entry name" value="TonB_dep_Rec_b-barrel"/>
    <property type="match status" value="1"/>
</dbReference>
<sequence>MPLHIVCELAGKNVLLKPEKRENFNAVPVTTGAIGREVTITGKVLDEKQQPVAGATVQLKGTFLVTTTREDGSYSLTVPEAKGTLVISYVGYRREEVAITGISQQVTLKLIDASLGEVVVIGYGTQRRASVSGAVDQIRSAALEGKPSVNLTQSLQGVSPNLIIQQRNSEPGAEININIRGVSTLNNNSPLIVIDGIAGGDLNQLNPSDIDNISVLKDAGSAAIYGSRSANGVILITTKKGKKNAGAAVTYNGMVGIQQPKNFYKPVEGYENAMLRNEALVNAGLQPMYTPDQIRAFKEQGSEEWMLDGIQQNALQQNHNLGVSGGNDKTTYLLSLGYVDQQSNLVGPNFGLKRYNARINLGTEVGRLKVTGTLAYSRRDIKEHSSSTSTLIVDAARTPRLYKMIDDQGRYLTNDVLAEFNPLGILEQGGYRTHNDDHLFGNISAELSIIDGLKLKGVAGGNLSALHTYERVRQVNFFPKGIYGADRNTNDRCAKNLFLNTQLMLEYQKAFGKHHINVLAGYSNESVTNKEQALYTKYNDNELGTPVTGTVIDPANSYNTNRRTAESSLNSFFGRAGYSYNDKYFLEFNFRYDGSSKFAKDLRWGFFPSVSAAWRVTEEGFMEDYRAKFGTLKVRASYGVLGNQSVDNYQFQTTYDINTRNVYGFNNSPVALVDFTFANPNLRWERAATFDAGVDATFLKDRLQVTFDYFNKLTSDILITPSIPGLFGGSVSAYNAGKVRNVGWDLSLSYRIPGRQFNHTVGFNIGDSRNEVVYFQGSERITGADEMQVILREGLPFNSYIGLKRDGYFQTIADIENGPTPTGIAVVPGDIRYVDRNKDNVIDDQDKFVLGNPFPRYTYGFNYAVSWKQLDLSIFIQGVGKRDMFLRGELVEPFHYNYGQTMYQHQLDYWTPVNPNAKFPRLAAVNSPSNTNNFRRGSDLYLFDAAYARLKNLQIGYSLPAQWINKAGMQRARFFLVGQNLLTIAGVSFVDPEISEFNSNLSNSGANSGRNYPTPIFYGIGLDITFK</sequence>
<organism evidence="12 13">
    <name type="scientific">Paraflavitalea soli</name>
    <dbReference type="NCBI Taxonomy" id="2315862"/>
    <lineage>
        <taxon>Bacteria</taxon>
        <taxon>Pseudomonadati</taxon>
        <taxon>Bacteroidota</taxon>
        <taxon>Chitinophagia</taxon>
        <taxon>Chitinophagales</taxon>
        <taxon>Chitinophagaceae</taxon>
        <taxon>Paraflavitalea</taxon>
    </lineage>
</organism>
<dbReference type="EMBL" id="CP032157">
    <property type="protein sequence ID" value="AXY78621.1"/>
    <property type="molecule type" value="Genomic_DNA"/>
</dbReference>
<dbReference type="OrthoDB" id="899266at2"/>
<keyword evidence="2 8" id="KW-0813">Transport</keyword>
<evidence type="ECO:0000256" key="5">
    <source>
        <dbReference type="ARBA" id="ARBA00023077"/>
    </source>
</evidence>
<keyword evidence="13" id="KW-1185">Reference proteome</keyword>
<dbReference type="Gene3D" id="2.40.170.20">
    <property type="entry name" value="TonB-dependent receptor, beta-barrel domain"/>
    <property type="match status" value="1"/>
</dbReference>
<dbReference type="PROSITE" id="PS52016">
    <property type="entry name" value="TONB_DEPENDENT_REC_3"/>
    <property type="match status" value="1"/>
</dbReference>
<dbReference type="AlphaFoldDB" id="A0A3B7N9X9"/>
<dbReference type="NCBIfam" id="TIGR04057">
    <property type="entry name" value="SusC_RagA_signa"/>
    <property type="match status" value="1"/>
</dbReference>
<keyword evidence="3 8" id="KW-1134">Transmembrane beta strand</keyword>
<dbReference type="InterPro" id="IPR000531">
    <property type="entry name" value="Beta-barrel_TonB"/>
</dbReference>
<keyword evidence="12" id="KW-0675">Receptor</keyword>
<dbReference type="InterPro" id="IPR036942">
    <property type="entry name" value="Beta-barrel_TonB_sf"/>
</dbReference>
<dbReference type="Gene3D" id="2.60.40.1120">
    <property type="entry name" value="Carboxypeptidase-like, regulatory domain"/>
    <property type="match status" value="1"/>
</dbReference>
<name>A0A3B7N9X9_9BACT</name>
<feature type="domain" description="TonB-dependent receptor plug" evidence="11">
    <location>
        <begin position="130"/>
        <end position="233"/>
    </location>
</feature>